<comment type="caution">
    <text evidence="1">The sequence shown here is derived from an EMBL/GenBank/DDBJ whole genome shotgun (WGS) entry which is preliminary data.</text>
</comment>
<dbReference type="EMBL" id="CM034410">
    <property type="protein sequence ID" value="KAJ0171587.1"/>
    <property type="molecule type" value="Genomic_DNA"/>
</dbReference>
<accession>A0ACC1CJ37</accession>
<keyword evidence="2" id="KW-1185">Reference proteome</keyword>
<reference evidence="1 2" key="1">
    <citation type="journal article" date="2021" name="Front. Genet.">
        <title>Chromosome-Level Genome Assembly Reveals Significant Gene Expansion in the Toll and IMD Signaling Pathways of Dendrolimus kikuchii.</title>
        <authorList>
            <person name="Zhou J."/>
            <person name="Wu P."/>
            <person name="Xiong Z."/>
            <person name="Liu N."/>
            <person name="Zhao N."/>
            <person name="Ji M."/>
            <person name="Qiu Y."/>
            <person name="Yang B."/>
        </authorList>
    </citation>
    <scope>NUCLEOTIDE SEQUENCE [LARGE SCALE GENOMIC DNA]</scope>
    <source>
        <strain evidence="1">Ann1</strain>
    </source>
</reference>
<dbReference type="Proteomes" id="UP000824533">
    <property type="component" value="Linkage Group LG24"/>
</dbReference>
<name>A0ACC1CJ37_9NEOP</name>
<evidence type="ECO:0000313" key="2">
    <source>
        <dbReference type="Proteomes" id="UP000824533"/>
    </source>
</evidence>
<organism evidence="1 2">
    <name type="scientific">Dendrolimus kikuchii</name>
    <dbReference type="NCBI Taxonomy" id="765133"/>
    <lineage>
        <taxon>Eukaryota</taxon>
        <taxon>Metazoa</taxon>
        <taxon>Ecdysozoa</taxon>
        <taxon>Arthropoda</taxon>
        <taxon>Hexapoda</taxon>
        <taxon>Insecta</taxon>
        <taxon>Pterygota</taxon>
        <taxon>Neoptera</taxon>
        <taxon>Endopterygota</taxon>
        <taxon>Lepidoptera</taxon>
        <taxon>Glossata</taxon>
        <taxon>Ditrysia</taxon>
        <taxon>Bombycoidea</taxon>
        <taxon>Lasiocampidae</taxon>
        <taxon>Dendrolimus</taxon>
    </lineage>
</organism>
<proteinExistence type="predicted"/>
<gene>
    <name evidence="1" type="ORF">K1T71_013137</name>
</gene>
<evidence type="ECO:0000313" key="1">
    <source>
        <dbReference type="EMBL" id="KAJ0171587.1"/>
    </source>
</evidence>
<sequence>MIQCSFILLTFISPSTQDKADIINILDTNTIHKTNADIHKCINKIFSLLKLNNKFTKQTEMQPLLTMHNDLVNIAEKYYRVYDDIKNRVHVINNTINPKRRFNVANDTKTHTHNYFIYSKELIASQDFKKMEEVNDIGLEHNKTDNIITKVAKSNELDEISEINDYIVKENQSGVYLDDSIENYTQINYVNETNFINETNEVLSAEFVQKFIAKLNTLSAKDFTEKYRDPNLNLFEGYNNDYRKRFRGDLKVWIPPNSSEGIHNDTMRRVYRGRRSVIKNYPFIVSVHIMGQFMCAGSIINKDLIVTAASCLQIAYNNRMYRENPQSVLIRAGSSFANTMGELIAIIEIYFHPSYNPTTLANNVAIARMERHLKFRYRQRRIRRIEYDREANILPDNVNAVTILGWGATTETGLVDPVQKLLVSHLDVYNAKECKSIYTRHYVNGRHFCGGFTSKGGGACNKDVGAPGIIGGILTGIVSFGPPICGTVDAPTVFTKLGYYADWIDEIVNMEPETIYRQTTTTQHPKIRITRNRKPAIQNNKPIVPTTGSPEPINLVTVYPEEISLLRKVIDDMLIGNDTLVDDLLYGGLFDDLNEFFSTTTKKVDIANHPLINKSIIIPPELFENDDENQAESTIVLTTYARPIVDGTTQPLPHGFVTDTPADLYDKIKELEKEMGTKTSPNTQYIPILSLESEISAEKKLVRFNELLDSNDESTESSNYENDKSNSYEGMSIDMGITKLHHIVLKTITRVKKK</sequence>
<protein>
    <submittedName>
        <fullName evidence="1">Uncharacterized protein</fullName>
    </submittedName>
</protein>